<evidence type="ECO:0000313" key="2">
    <source>
        <dbReference type="Proteomes" id="UP000053327"/>
    </source>
</evidence>
<name>A0A0J9SJT5_PLAV1</name>
<proteinExistence type="predicted"/>
<protein>
    <recommendedName>
        <fullName evidence="3">Variable surface protein Vir7-like protein</fullName>
    </recommendedName>
</protein>
<dbReference type="Proteomes" id="UP000053327">
    <property type="component" value="Unassembled WGS sequence"/>
</dbReference>
<evidence type="ECO:0008006" key="3">
    <source>
        <dbReference type="Google" id="ProtNLM"/>
    </source>
</evidence>
<sequence length="331" mass="38481">MVSSKYKSHKIISNVWTRFNEFNETVEGDEKKNHYIILCNQIIGLSNGDKNVYNDFCVKLLRNLGHHSRGSKYFNPNHERCNILYNWIYNTKKDDIHTKNIIDKCFDDYNSLMKYTKSKNRCSHISHDNTYVEPIKISILNIFDANMGIIKETLAQVYNSTSSPSQKYVCECVKLYKEMYRKYCKVQNARNTEHEKTCERLNSFKTSYMEYFFNTLIKKDNIPSLDNVENEYSNNCISYKEKLEKASTEDENKDDLQPKLVMSGEEMPSFSLASTVDTRNKGSPMSSTVSTALGTVAGTSSLLALLYKVNTKHHLNIKSIIYYCVYKIFTY</sequence>
<accession>A0A0J9SJT5</accession>
<evidence type="ECO:0000313" key="1">
    <source>
        <dbReference type="EMBL" id="KMZ83249.1"/>
    </source>
</evidence>
<organism evidence="1 2">
    <name type="scientific">Plasmodium vivax (strain Brazil I)</name>
    <dbReference type="NCBI Taxonomy" id="1033975"/>
    <lineage>
        <taxon>Eukaryota</taxon>
        <taxon>Sar</taxon>
        <taxon>Alveolata</taxon>
        <taxon>Apicomplexa</taxon>
        <taxon>Aconoidasida</taxon>
        <taxon>Haemosporida</taxon>
        <taxon>Plasmodiidae</taxon>
        <taxon>Plasmodium</taxon>
        <taxon>Plasmodium (Plasmodium)</taxon>
    </lineage>
</organism>
<dbReference type="EMBL" id="KQ234946">
    <property type="protein sequence ID" value="KMZ83249.1"/>
    <property type="molecule type" value="Genomic_DNA"/>
</dbReference>
<reference evidence="1 2" key="1">
    <citation type="submission" date="2011-08" db="EMBL/GenBank/DDBJ databases">
        <title>The Genome Sequence of Plasmodium vivax Brazil I.</title>
        <authorList>
            <consortium name="The Broad Institute Genome Sequencing Platform"/>
            <consortium name="The Broad Institute Genome Sequencing Center for Infectious Disease"/>
            <person name="Neafsey D."/>
            <person name="Carlton J."/>
            <person name="Barnwell J."/>
            <person name="Collins W."/>
            <person name="Escalante A."/>
            <person name="Mullikin J."/>
            <person name="Saul A."/>
            <person name="Guigo R."/>
            <person name="Camara F."/>
            <person name="Young S.K."/>
            <person name="Zeng Q."/>
            <person name="Gargeya S."/>
            <person name="Fitzgerald M."/>
            <person name="Haas B."/>
            <person name="Abouelleil A."/>
            <person name="Alvarado L."/>
            <person name="Arachchi H.M."/>
            <person name="Berlin A."/>
            <person name="Brown A."/>
            <person name="Chapman S.B."/>
            <person name="Chen Z."/>
            <person name="Dunbar C."/>
            <person name="Freedman E."/>
            <person name="Gearin G."/>
            <person name="Gellesch M."/>
            <person name="Goldberg J."/>
            <person name="Griggs A."/>
            <person name="Gujja S."/>
            <person name="Heiman D."/>
            <person name="Howarth C."/>
            <person name="Larson L."/>
            <person name="Lui A."/>
            <person name="MacDonald P.J.P."/>
            <person name="Montmayeur A."/>
            <person name="Murphy C."/>
            <person name="Neiman D."/>
            <person name="Pearson M."/>
            <person name="Priest M."/>
            <person name="Roberts A."/>
            <person name="Saif S."/>
            <person name="Shea T."/>
            <person name="Shenoy N."/>
            <person name="Sisk P."/>
            <person name="Stolte C."/>
            <person name="Sykes S."/>
            <person name="Wortman J."/>
            <person name="Nusbaum C."/>
            <person name="Birren B."/>
        </authorList>
    </citation>
    <scope>NUCLEOTIDE SEQUENCE [LARGE SCALE GENOMIC DNA]</scope>
    <source>
        <strain evidence="1 2">Brazil I</strain>
    </source>
</reference>
<dbReference type="AlphaFoldDB" id="A0A0J9SJT5"/>
<gene>
    <name evidence="1" type="ORF">PVBG_05219</name>
</gene>